<dbReference type="Proteomes" id="UP001459714">
    <property type="component" value="Unassembled WGS sequence"/>
</dbReference>
<protein>
    <submittedName>
        <fullName evidence="1">Uncharacterized protein</fullName>
    </submittedName>
</protein>
<dbReference type="RefSeq" id="WP_342019522.1">
    <property type="nucleotide sequence ID" value="NZ_JBBYAK010000001.1"/>
</dbReference>
<evidence type="ECO:0000313" key="2">
    <source>
        <dbReference type="Proteomes" id="UP001459714"/>
    </source>
</evidence>
<gene>
    <name evidence="1" type="ORF">NST17_01320</name>
</gene>
<proteinExistence type="predicted"/>
<reference evidence="1 2" key="1">
    <citation type="submission" date="2024-03" db="EMBL/GenBank/DDBJ databases">
        <title>Bacilli Hybrid Assemblies.</title>
        <authorList>
            <person name="Kovac J."/>
        </authorList>
    </citation>
    <scope>NUCLEOTIDE SEQUENCE [LARGE SCALE GENOMIC DNA]</scope>
    <source>
        <strain evidence="1 2">FSL M8-0022</strain>
    </source>
</reference>
<name>A0ABU9JSR6_9BACI</name>
<dbReference type="EMBL" id="JBBYAK010000001">
    <property type="protein sequence ID" value="MEL3955872.1"/>
    <property type="molecule type" value="Genomic_DNA"/>
</dbReference>
<accession>A0ABU9JSR6</accession>
<sequence>MTTRPNLVTNLRRRKPIFDDETQSRRHFGAENAQFWRRGPISSPFWGGKRTILATRPNLVTNLRRRKLIFDDEPQSRRHFGEKKANF</sequence>
<comment type="caution">
    <text evidence="1">The sequence shown here is derived from an EMBL/GenBank/DDBJ whole genome shotgun (WGS) entry which is preliminary data.</text>
</comment>
<organism evidence="1 2">
    <name type="scientific">Caldifermentibacillus hisashii</name>
    <dbReference type="NCBI Taxonomy" id="996558"/>
    <lineage>
        <taxon>Bacteria</taxon>
        <taxon>Bacillati</taxon>
        <taxon>Bacillota</taxon>
        <taxon>Bacilli</taxon>
        <taxon>Bacillales</taxon>
        <taxon>Bacillaceae</taxon>
        <taxon>Caldifermentibacillus</taxon>
    </lineage>
</organism>
<evidence type="ECO:0000313" key="1">
    <source>
        <dbReference type="EMBL" id="MEL3955872.1"/>
    </source>
</evidence>
<keyword evidence="2" id="KW-1185">Reference proteome</keyword>